<dbReference type="PROSITE" id="PS51186">
    <property type="entry name" value="GNAT"/>
    <property type="match status" value="1"/>
</dbReference>
<feature type="domain" description="N-acetyltransferase" evidence="1">
    <location>
        <begin position="27"/>
        <end position="177"/>
    </location>
</feature>
<dbReference type="AlphaFoldDB" id="A0A517NZ28"/>
<dbReference type="Proteomes" id="UP000319817">
    <property type="component" value="Chromosome"/>
</dbReference>
<dbReference type="SUPFAM" id="SSF55729">
    <property type="entry name" value="Acyl-CoA N-acyltransferases (Nat)"/>
    <property type="match status" value="1"/>
</dbReference>
<accession>A0A517NZ28</accession>
<evidence type="ECO:0000259" key="1">
    <source>
        <dbReference type="PROSITE" id="PS51186"/>
    </source>
</evidence>
<sequence length="196" mass="21946">MTKPQLKMTWPVDRLADPPTVTLPSEYSLRLCAEHDETAFVALMHGCGWDDWDSERLAYCKSRLLPEGWFVVIEDASEELVGSAMSLHNYSEKLPYSGTLGWVGCAPNHRGRGIGSALASAATARMIEGGYRHIELYTEHFRTAALRSYLRLGYVPYLYNDAVANVWQEICATLSWPFTPKAWPVGDDAFPSVVNE</sequence>
<evidence type="ECO:0000313" key="2">
    <source>
        <dbReference type="EMBL" id="QDT12377.1"/>
    </source>
</evidence>
<dbReference type="EMBL" id="CP036526">
    <property type="protein sequence ID" value="QDT12377.1"/>
    <property type="molecule type" value="Genomic_DNA"/>
</dbReference>
<dbReference type="RefSeq" id="WP_145420215.1">
    <property type="nucleotide sequence ID" value="NZ_CP036526.1"/>
</dbReference>
<protein>
    <submittedName>
        <fullName evidence="2">Putative acetyltransferase</fullName>
    </submittedName>
</protein>
<reference evidence="2 3" key="1">
    <citation type="submission" date="2019-02" db="EMBL/GenBank/DDBJ databases">
        <title>Deep-cultivation of Planctomycetes and their phenomic and genomic characterization uncovers novel biology.</title>
        <authorList>
            <person name="Wiegand S."/>
            <person name="Jogler M."/>
            <person name="Boedeker C."/>
            <person name="Pinto D."/>
            <person name="Vollmers J."/>
            <person name="Rivas-Marin E."/>
            <person name="Kohn T."/>
            <person name="Peeters S.H."/>
            <person name="Heuer A."/>
            <person name="Rast P."/>
            <person name="Oberbeckmann S."/>
            <person name="Bunk B."/>
            <person name="Jeske O."/>
            <person name="Meyerdierks A."/>
            <person name="Storesund J.E."/>
            <person name="Kallscheuer N."/>
            <person name="Luecker S."/>
            <person name="Lage O.M."/>
            <person name="Pohl T."/>
            <person name="Merkel B.J."/>
            <person name="Hornburger P."/>
            <person name="Mueller R.-W."/>
            <person name="Bruemmer F."/>
            <person name="Labrenz M."/>
            <person name="Spormann A.M."/>
            <person name="Op den Camp H."/>
            <person name="Overmann J."/>
            <person name="Amann R."/>
            <person name="Jetten M.S.M."/>
            <person name="Mascher T."/>
            <person name="Medema M.H."/>
            <person name="Devos D.P."/>
            <person name="Kaster A.-K."/>
            <person name="Ovreas L."/>
            <person name="Rohde M."/>
            <person name="Galperin M.Y."/>
            <person name="Jogler C."/>
        </authorList>
    </citation>
    <scope>NUCLEOTIDE SEQUENCE [LARGE SCALE GENOMIC DNA]</scope>
    <source>
        <strain evidence="2 3">K23_9</strain>
    </source>
</reference>
<organism evidence="2 3">
    <name type="scientific">Stieleria marina</name>
    <dbReference type="NCBI Taxonomy" id="1930275"/>
    <lineage>
        <taxon>Bacteria</taxon>
        <taxon>Pseudomonadati</taxon>
        <taxon>Planctomycetota</taxon>
        <taxon>Planctomycetia</taxon>
        <taxon>Pirellulales</taxon>
        <taxon>Pirellulaceae</taxon>
        <taxon>Stieleria</taxon>
    </lineage>
</organism>
<proteinExistence type="predicted"/>
<evidence type="ECO:0000313" key="3">
    <source>
        <dbReference type="Proteomes" id="UP000319817"/>
    </source>
</evidence>
<keyword evidence="3" id="KW-1185">Reference proteome</keyword>
<dbReference type="InterPro" id="IPR000182">
    <property type="entry name" value="GNAT_dom"/>
</dbReference>
<dbReference type="CDD" id="cd04301">
    <property type="entry name" value="NAT_SF"/>
    <property type="match status" value="1"/>
</dbReference>
<name>A0A517NZ28_9BACT</name>
<dbReference type="Pfam" id="PF00583">
    <property type="entry name" value="Acetyltransf_1"/>
    <property type="match status" value="1"/>
</dbReference>
<gene>
    <name evidence="2" type="ORF">K239x_43870</name>
</gene>
<dbReference type="OrthoDB" id="9803233at2"/>
<dbReference type="GO" id="GO:0016747">
    <property type="term" value="F:acyltransferase activity, transferring groups other than amino-acyl groups"/>
    <property type="evidence" value="ECO:0007669"/>
    <property type="project" value="InterPro"/>
</dbReference>
<keyword evidence="2" id="KW-0808">Transferase</keyword>
<dbReference type="InterPro" id="IPR016181">
    <property type="entry name" value="Acyl_CoA_acyltransferase"/>
</dbReference>
<dbReference type="Gene3D" id="3.40.630.30">
    <property type="match status" value="1"/>
</dbReference>